<keyword evidence="3" id="KW-1185">Reference proteome</keyword>
<dbReference type="PANTHER" id="PTHR38030">
    <property type="entry name" value="PROTOPORPHYRINOGEN IX DEHYDROGENASE [MENAQUINONE]"/>
    <property type="match status" value="1"/>
</dbReference>
<dbReference type="Gene3D" id="3.40.50.360">
    <property type="match status" value="1"/>
</dbReference>
<dbReference type="Pfam" id="PF12724">
    <property type="entry name" value="Flavodoxin_5"/>
    <property type="match status" value="1"/>
</dbReference>
<dbReference type="InterPro" id="IPR052200">
    <property type="entry name" value="Protoporphyrinogen_IX_DH"/>
</dbReference>
<protein>
    <submittedName>
        <fullName evidence="2">Flavodoxin</fullName>
    </submittedName>
</protein>
<evidence type="ECO:0000313" key="2">
    <source>
        <dbReference type="EMBL" id="GGG25685.1"/>
    </source>
</evidence>
<proteinExistence type="predicted"/>
<dbReference type="SUPFAM" id="SSF52218">
    <property type="entry name" value="Flavoproteins"/>
    <property type="match status" value="1"/>
</dbReference>
<accession>A0A917G785</accession>
<sequence length="172" mass="19254">MRVLIATASRHGATREIGDRIAVAIREGFRRHSIGDEVLVQDCDDVDAVADYDAVVLGSAVYMGRWLKSARILAEREFSELETRPVWLFSSGPLGDSNKEPPKGKWDKASWALEHRVFGGKIDRAVLSRRERLVVTLIKAANEDDRCWSDIDAWADHICTHLTALARQTAVN</sequence>
<dbReference type="GO" id="GO:0006783">
    <property type="term" value="P:heme biosynthetic process"/>
    <property type="evidence" value="ECO:0007669"/>
    <property type="project" value="TreeGrafter"/>
</dbReference>
<name>A0A917G785_9NOCA</name>
<dbReference type="InterPro" id="IPR029039">
    <property type="entry name" value="Flavoprotein-like_sf"/>
</dbReference>
<dbReference type="RefSeq" id="WP_188547115.1">
    <property type="nucleotide sequence ID" value="NZ_BMCU01000006.1"/>
</dbReference>
<dbReference type="AlphaFoldDB" id="A0A917G785"/>
<comment type="caution">
    <text evidence="2">The sequence shown here is derived from an EMBL/GenBank/DDBJ whole genome shotgun (WGS) entry which is preliminary data.</text>
</comment>
<dbReference type="InterPro" id="IPR026816">
    <property type="entry name" value="Flavodoxin_dom"/>
</dbReference>
<reference evidence="2" key="2">
    <citation type="submission" date="2020-09" db="EMBL/GenBank/DDBJ databases">
        <authorList>
            <person name="Sun Q."/>
            <person name="Sedlacek I."/>
        </authorList>
    </citation>
    <scope>NUCLEOTIDE SEQUENCE</scope>
    <source>
        <strain evidence="2">CCM 7905</strain>
    </source>
</reference>
<organism evidence="2 3">
    <name type="scientific">Rhodococcoides trifolii</name>
    <dbReference type="NCBI Taxonomy" id="908250"/>
    <lineage>
        <taxon>Bacteria</taxon>
        <taxon>Bacillati</taxon>
        <taxon>Actinomycetota</taxon>
        <taxon>Actinomycetes</taxon>
        <taxon>Mycobacteriales</taxon>
        <taxon>Nocardiaceae</taxon>
        <taxon>Rhodococcoides</taxon>
    </lineage>
</organism>
<feature type="domain" description="Flavodoxin" evidence="1">
    <location>
        <begin position="4"/>
        <end position="145"/>
    </location>
</feature>
<dbReference type="EMBL" id="BMCU01000006">
    <property type="protein sequence ID" value="GGG25685.1"/>
    <property type="molecule type" value="Genomic_DNA"/>
</dbReference>
<evidence type="ECO:0000313" key="3">
    <source>
        <dbReference type="Proteomes" id="UP000654257"/>
    </source>
</evidence>
<gene>
    <name evidence="2" type="primary">hemG</name>
    <name evidence="2" type="ORF">GCM10007304_44400</name>
</gene>
<dbReference type="GO" id="GO:0070819">
    <property type="term" value="F:menaquinone-dependent protoporphyrinogen oxidase activity"/>
    <property type="evidence" value="ECO:0007669"/>
    <property type="project" value="TreeGrafter"/>
</dbReference>
<reference evidence="2" key="1">
    <citation type="journal article" date="2014" name="Int. J. Syst. Evol. Microbiol.">
        <title>Complete genome sequence of Corynebacterium casei LMG S-19264T (=DSM 44701T), isolated from a smear-ripened cheese.</title>
        <authorList>
            <consortium name="US DOE Joint Genome Institute (JGI-PGF)"/>
            <person name="Walter F."/>
            <person name="Albersmeier A."/>
            <person name="Kalinowski J."/>
            <person name="Ruckert C."/>
        </authorList>
    </citation>
    <scope>NUCLEOTIDE SEQUENCE</scope>
    <source>
        <strain evidence="2">CCM 7905</strain>
    </source>
</reference>
<dbReference type="Proteomes" id="UP000654257">
    <property type="component" value="Unassembled WGS sequence"/>
</dbReference>
<dbReference type="GO" id="GO:0010181">
    <property type="term" value="F:FMN binding"/>
    <property type="evidence" value="ECO:0007669"/>
    <property type="project" value="TreeGrafter"/>
</dbReference>
<dbReference type="PANTHER" id="PTHR38030:SF2">
    <property type="entry name" value="PROTOPORPHYRINOGEN IX DEHYDROGENASE [QUINONE]"/>
    <property type="match status" value="1"/>
</dbReference>
<evidence type="ECO:0000259" key="1">
    <source>
        <dbReference type="Pfam" id="PF12724"/>
    </source>
</evidence>